<proteinExistence type="predicted"/>
<evidence type="ECO:0000313" key="4">
    <source>
        <dbReference type="Proteomes" id="UP000694564"/>
    </source>
</evidence>
<protein>
    <recommendedName>
        <fullName evidence="5">Glycoprotein integral membrane protein 1</fullName>
    </recommendedName>
</protein>
<organism evidence="3 4">
    <name type="scientific">Sciurus vulgaris</name>
    <name type="common">Eurasian red squirrel</name>
    <dbReference type="NCBI Taxonomy" id="55149"/>
    <lineage>
        <taxon>Eukaryota</taxon>
        <taxon>Metazoa</taxon>
        <taxon>Chordata</taxon>
        <taxon>Craniata</taxon>
        <taxon>Vertebrata</taxon>
        <taxon>Euteleostomi</taxon>
        <taxon>Mammalia</taxon>
        <taxon>Eutheria</taxon>
        <taxon>Euarchontoglires</taxon>
        <taxon>Glires</taxon>
        <taxon>Rodentia</taxon>
        <taxon>Sciuromorpha</taxon>
        <taxon>Sciuridae</taxon>
        <taxon>Sciurinae</taxon>
        <taxon>Sciurini</taxon>
        <taxon>Sciurus</taxon>
    </lineage>
</organism>
<sequence length="330" mass="36807">MEGAPPAPLALRLLLLVALPAPGWLTMGTREPPPQPSGAPLDGIKINVTTLKDDGEVSKEQVVLNITYESGQVYVNDLPVNSGVTRISCQTLIVKNENLENLEEKEYFGIVSVRILVHEWPMTSGSSLQLIVIQEEIVEIDGKQAQQKDVTEVDILVKNQGVLRHSNYTLPLEESMLYSISRDNDNLFTLPNLSKKESVSSLQTTSQYLLRNVETTIDEDALPGKLPETPLRAEPPSSYKVMCQWMEKFRKDLCRFWSSVFPVFFKFLNVMVVGILGAAGVITILKVLFPVSKYKAILQMDKVNVIPVTTINLYPDGSEKTENLEDKTCI</sequence>
<keyword evidence="1" id="KW-0812">Transmembrane</keyword>
<keyword evidence="1" id="KW-0472">Membrane</keyword>
<dbReference type="GeneTree" id="ENSGT00390000008373"/>
<reference evidence="3" key="1">
    <citation type="submission" date="2025-08" db="UniProtKB">
        <authorList>
            <consortium name="Ensembl"/>
        </authorList>
    </citation>
    <scope>IDENTIFICATION</scope>
</reference>
<evidence type="ECO:0000256" key="1">
    <source>
        <dbReference type="SAM" id="Phobius"/>
    </source>
</evidence>
<feature type="transmembrane region" description="Helical" evidence="1">
    <location>
        <begin position="263"/>
        <end position="289"/>
    </location>
</feature>
<evidence type="ECO:0008006" key="5">
    <source>
        <dbReference type="Google" id="ProtNLM"/>
    </source>
</evidence>
<name>A0A8D2JJM8_SCIVU</name>
<dbReference type="InterPro" id="IPR042319">
    <property type="entry name" value="GINM1"/>
</dbReference>
<dbReference type="PANTHER" id="PTHR28549:SF1">
    <property type="entry name" value="GLYCOPROTEIN INTEGRAL MEMBRANE PROTEIN 1"/>
    <property type="match status" value="1"/>
</dbReference>
<evidence type="ECO:0000313" key="3">
    <source>
        <dbReference type="Ensembl" id="ENSSVLP00005017413.1"/>
    </source>
</evidence>
<keyword evidence="2" id="KW-0732">Signal</keyword>
<accession>A0A8D2JJM8</accession>
<feature type="chain" id="PRO_5034051870" description="Glycoprotein integral membrane protein 1" evidence="2">
    <location>
        <begin position="26"/>
        <end position="330"/>
    </location>
</feature>
<feature type="signal peptide" evidence="2">
    <location>
        <begin position="1"/>
        <end position="25"/>
    </location>
</feature>
<reference evidence="3" key="2">
    <citation type="submission" date="2025-09" db="UniProtKB">
        <authorList>
            <consortium name="Ensembl"/>
        </authorList>
    </citation>
    <scope>IDENTIFICATION</scope>
</reference>
<keyword evidence="1" id="KW-1133">Transmembrane helix</keyword>
<dbReference type="AlphaFoldDB" id="A0A8D2JJM8"/>
<dbReference type="PANTHER" id="PTHR28549">
    <property type="entry name" value="GLYCOPROTEIN INTEGRAL MEMBRANE PROTEIN 1"/>
    <property type="match status" value="1"/>
</dbReference>
<keyword evidence="4" id="KW-1185">Reference proteome</keyword>
<evidence type="ECO:0000256" key="2">
    <source>
        <dbReference type="SAM" id="SignalP"/>
    </source>
</evidence>
<dbReference type="Ensembl" id="ENSSVLT00005019379.1">
    <property type="protein sequence ID" value="ENSSVLP00005017413.1"/>
    <property type="gene ID" value="ENSSVLG00005013892.1"/>
</dbReference>
<dbReference type="Proteomes" id="UP000694564">
    <property type="component" value="Chromosome 7"/>
</dbReference>